<evidence type="ECO:0000259" key="12">
    <source>
        <dbReference type="PROSITE" id="PS50885"/>
    </source>
</evidence>
<dbReference type="Gene3D" id="3.30.565.10">
    <property type="entry name" value="Histidine kinase-like ATPase, C-terminal domain"/>
    <property type="match status" value="1"/>
</dbReference>
<comment type="caution">
    <text evidence="13">The sequence shown here is derived from an EMBL/GenBank/DDBJ whole genome shotgun (WGS) entry which is preliminary data.</text>
</comment>
<evidence type="ECO:0000256" key="2">
    <source>
        <dbReference type="ARBA" id="ARBA00004651"/>
    </source>
</evidence>
<comment type="subcellular location">
    <subcellularLocation>
        <location evidence="2">Cell membrane</location>
        <topology evidence="2">Multi-pass membrane protein</topology>
    </subcellularLocation>
</comment>
<organism evidence="13 14">
    <name type="scientific">Zestomonas insulae</name>
    <dbReference type="NCBI Taxonomy" id="2809017"/>
    <lineage>
        <taxon>Bacteria</taxon>
        <taxon>Pseudomonadati</taxon>
        <taxon>Pseudomonadota</taxon>
        <taxon>Gammaproteobacteria</taxon>
        <taxon>Pseudomonadales</taxon>
        <taxon>Pseudomonadaceae</taxon>
        <taxon>Zestomonas</taxon>
    </lineage>
</organism>
<reference evidence="13 14" key="1">
    <citation type="submission" date="2021-02" db="EMBL/GenBank/DDBJ databases">
        <authorList>
            <person name="Lee D.-H."/>
        </authorList>
    </citation>
    <scope>NUCLEOTIDE SEQUENCE [LARGE SCALE GENOMIC DNA]</scope>
    <source>
        <strain evidence="13 14">UL073</strain>
    </source>
</reference>
<dbReference type="Pfam" id="PF16750">
    <property type="entry name" value="HK_sensor"/>
    <property type="match status" value="1"/>
</dbReference>
<feature type="transmembrane region" description="Helical" evidence="10">
    <location>
        <begin position="154"/>
        <end position="179"/>
    </location>
</feature>
<name>A0ABS2ICY6_9GAMM</name>
<evidence type="ECO:0000256" key="4">
    <source>
        <dbReference type="ARBA" id="ARBA00022475"/>
    </source>
</evidence>
<dbReference type="Pfam" id="PF02518">
    <property type="entry name" value="HATPase_c"/>
    <property type="match status" value="1"/>
</dbReference>
<dbReference type="InterPro" id="IPR050980">
    <property type="entry name" value="2C_sensor_his_kinase"/>
</dbReference>
<feature type="domain" description="Histidine kinase" evidence="11">
    <location>
        <begin position="240"/>
        <end position="447"/>
    </location>
</feature>
<dbReference type="PANTHER" id="PTHR44936">
    <property type="entry name" value="SENSOR PROTEIN CREC"/>
    <property type="match status" value="1"/>
</dbReference>
<dbReference type="EMBL" id="JAFEUP010000001">
    <property type="protein sequence ID" value="MBM7059782.1"/>
    <property type="molecule type" value="Genomic_DNA"/>
</dbReference>
<dbReference type="SUPFAM" id="SSF55874">
    <property type="entry name" value="ATPase domain of HSP90 chaperone/DNA topoisomerase II/histidine kinase"/>
    <property type="match status" value="1"/>
</dbReference>
<dbReference type="EC" id="2.7.13.3" evidence="3"/>
<dbReference type="PRINTS" id="PR00344">
    <property type="entry name" value="BCTRLSENSOR"/>
</dbReference>
<keyword evidence="4" id="KW-1003">Cell membrane</keyword>
<dbReference type="Pfam" id="PF00512">
    <property type="entry name" value="HisKA"/>
    <property type="match status" value="1"/>
</dbReference>
<dbReference type="InterPro" id="IPR003661">
    <property type="entry name" value="HisK_dim/P_dom"/>
</dbReference>
<dbReference type="Gene3D" id="1.10.287.130">
    <property type="match status" value="1"/>
</dbReference>
<evidence type="ECO:0000256" key="10">
    <source>
        <dbReference type="SAM" id="Phobius"/>
    </source>
</evidence>
<evidence type="ECO:0000256" key="3">
    <source>
        <dbReference type="ARBA" id="ARBA00012438"/>
    </source>
</evidence>
<dbReference type="Gene3D" id="3.30.450.170">
    <property type="entry name" value="Two-component histidine kinase, sensor domain"/>
    <property type="match status" value="1"/>
</dbReference>
<evidence type="ECO:0000256" key="9">
    <source>
        <dbReference type="ARBA" id="ARBA00022840"/>
    </source>
</evidence>
<keyword evidence="14" id="KW-1185">Reference proteome</keyword>
<dbReference type="PROSITE" id="PS50885">
    <property type="entry name" value="HAMP"/>
    <property type="match status" value="1"/>
</dbReference>
<proteinExistence type="predicted"/>
<dbReference type="SUPFAM" id="SSF158472">
    <property type="entry name" value="HAMP domain-like"/>
    <property type="match status" value="1"/>
</dbReference>
<dbReference type="SUPFAM" id="SSF47384">
    <property type="entry name" value="Homodimeric domain of signal transducing histidine kinase"/>
    <property type="match status" value="1"/>
</dbReference>
<evidence type="ECO:0000313" key="14">
    <source>
        <dbReference type="Proteomes" id="UP000717995"/>
    </source>
</evidence>
<dbReference type="SMART" id="SM00387">
    <property type="entry name" value="HATPase_c"/>
    <property type="match status" value="1"/>
</dbReference>
<comment type="catalytic activity">
    <reaction evidence="1">
        <text>ATP + protein L-histidine = ADP + protein N-phospho-L-histidine.</text>
        <dbReference type="EC" id="2.7.13.3"/>
    </reaction>
</comment>
<dbReference type="InterPro" id="IPR003660">
    <property type="entry name" value="HAMP_dom"/>
</dbReference>
<dbReference type="PROSITE" id="PS50109">
    <property type="entry name" value="HIS_KIN"/>
    <property type="match status" value="1"/>
</dbReference>
<keyword evidence="8 13" id="KW-0418">Kinase</keyword>
<keyword evidence="6" id="KW-0808">Transferase</keyword>
<dbReference type="Proteomes" id="UP000717995">
    <property type="component" value="Unassembled WGS sequence"/>
</dbReference>
<evidence type="ECO:0000256" key="7">
    <source>
        <dbReference type="ARBA" id="ARBA00022741"/>
    </source>
</evidence>
<dbReference type="InterPro" id="IPR004358">
    <property type="entry name" value="Sig_transdc_His_kin-like_C"/>
</dbReference>
<evidence type="ECO:0000256" key="1">
    <source>
        <dbReference type="ARBA" id="ARBA00000085"/>
    </source>
</evidence>
<protein>
    <recommendedName>
        <fullName evidence="3">histidine kinase</fullName>
        <ecNumber evidence="3">2.7.13.3</ecNumber>
    </recommendedName>
</protein>
<keyword evidence="10" id="KW-0472">Membrane</keyword>
<dbReference type="InterPro" id="IPR031930">
    <property type="entry name" value="HK_sensor"/>
</dbReference>
<feature type="domain" description="HAMP" evidence="12">
    <location>
        <begin position="177"/>
        <end position="232"/>
    </location>
</feature>
<dbReference type="InterPro" id="IPR005467">
    <property type="entry name" value="His_kinase_dom"/>
</dbReference>
<sequence length="466" mass="52302">MRLPGRHSLFWKLAVLLVGFCLLVITLSLAWGRLIGEQTSHLSESARDVLRGYAAQAHAAWREEGADGLERYLLQLREQEQVWAVAVDDELHSLGNTELAPRERERLGFVRQLDWSMGRETPSPRVLSIPFADQSGRLVMELPPRFSPWGPRPLLFFVFQKLVPGLLALLLCVGLYWLFIVPLRGLREQANALSRDDLSARVGEPITLRKDELGELGRAFDHMADRLQGTVRYQRRLLSDLSHELRTPLSRLQVAYEREGDVAALRQRLQREVEIMQRLVANTLELAWMDAERPHLPAETVALVRLWDMLADDACFETAWPAAQLQCSLDERCLLRVNLNSLAQALENLLRNAIRHSPADGVLRLDGQREGDMWHLRLQDQGPGVPEAHLERIFEPFVRLDSARPGDGGFGLGMSIARNAIALQGGKVWAERLEPGLCIHICLPAADAPADVGPPVENGVARAPLL</sequence>
<evidence type="ECO:0000256" key="8">
    <source>
        <dbReference type="ARBA" id="ARBA00022777"/>
    </source>
</evidence>
<dbReference type="SMART" id="SM00388">
    <property type="entry name" value="HisKA"/>
    <property type="match status" value="1"/>
</dbReference>
<dbReference type="CDD" id="cd06225">
    <property type="entry name" value="HAMP"/>
    <property type="match status" value="1"/>
</dbReference>
<evidence type="ECO:0000256" key="5">
    <source>
        <dbReference type="ARBA" id="ARBA00022553"/>
    </source>
</evidence>
<evidence type="ECO:0000256" key="6">
    <source>
        <dbReference type="ARBA" id="ARBA00022679"/>
    </source>
</evidence>
<dbReference type="PANTHER" id="PTHR44936:SF10">
    <property type="entry name" value="SENSOR PROTEIN RSTB"/>
    <property type="match status" value="1"/>
</dbReference>
<keyword evidence="10" id="KW-0812">Transmembrane</keyword>
<evidence type="ECO:0000313" key="13">
    <source>
        <dbReference type="EMBL" id="MBM7059782.1"/>
    </source>
</evidence>
<evidence type="ECO:0000259" key="11">
    <source>
        <dbReference type="PROSITE" id="PS50109"/>
    </source>
</evidence>
<keyword evidence="5" id="KW-0597">Phosphoprotein</keyword>
<dbReference type="SMART" id="SM00304">
    <property type="entry name" value="HAMP"/>
    <property type="match status" value="1"/>
</dbReference>
<dbReference type="InterPro" id="IPR036890">
    <property type="entry name" value="HATPase_C_sf"/>
</dbReference>
<gene>
    <name evidence="13" type="ORF">JQX08_03610</name>
</gene>
<keyword evidence="10" id="KW-1133">Transmembrane helix</keyword>
<dbReference type="RefSeq" id="WP_204914779.1">
    <property type="nucleotide sequence ID" value="NZ_JAFEUP010000001.1"/>
</dbReference>
<dbReference type="InterPro" id="IPR038428">
    <property type="entry name" value="HK_sensor_dom_sf"/>
</dbReference>
<dbReference type="Pfam" id="PF00672">
    <property type="entry name" value="HAMP"/>
    <property type="match status" value="1"/>
</dbReference>
<dbReference type="InterPro" id="IPR036097">
    <property type="entry name" value="HisK_dim/P_sf"/>
</dbReference>
<keyword evidence="9" id="KW-0067">ATP-binding</keyword>
<accession>A0ABS2ICY6</accession>
<keyword evidence="7" id="KW-0547">Nucleotide-binding</keyword>
<dbReference type="InterPro" id="IPR003594">
    <property type="entry name" value="HATPase_dom"/>
</dbReference>
<dbReference type="Gene3D" id="1.10.8.500">
    <property type="entry name" value="HAMP domain in histidine kinase"/>
    <property type="match status" value="1"/>
</dbReference>
<dbReference type="GO" id="GO:0016301">
    <property type="term" value="F:kinase activity"/>
    <property type="evidence" value="ECO:0007669"/>
    <property type="project" value="UniProtKB-KW"/>
</dbReference>
<dbReference type="CDD" id="cd00082">
    <property type="entry name" value="HisKA"/>
    <property type="match status" value="1"/>
</dbReference>